<keyword evidence="1" id="KW-0472">Membrane</keyword>
<dbReference type="EMBL" id="UOEI01000501">
    <property type="protein sequence ID" value="VAW07019.1"/>
    <property type="molecule type" value="Genomic_DNA"/>
</dbReference>
<evidence type="ECO:0000256" key="1">
    <source>
        <dbReference type="SAM" id="Phobius"/>
    </source>
</evidence>
<dbReference type="AlphaFoldDB" id="A0A3B0T3V5"/>
<organism evidence="2">
    <name type="scientific">hydrothermal vent metagenome</name>
    <dbReference type="NCBI Taxonomy" id="652676"/>
    <lineage>
        <taxon>unclassified sequences</taxon>
        <taxon>metagenomes</taxon>
        <taxon>ecological metagenomes</taxon>
    </lineage>
</organism>
<proteinExistence type="predicted"/>
<gene>
    <name evidence="2" type="ORF">MNBD_ACTINO01-1612</name>
</gene>
<name>A0A3B0T3V5_9ZZZZ</name>
<accession>A0A3B0T3V5</accession>
<sequence length="184" mass="18668">MMRRRRLGAVLVLGTITLLMMSTLASPATAKVIEGPCTGSAAFSNGVVVTESQPIDQTVEVPDGDTVQYAGSVNIPAPPDPIPFDGGIDVRLPIGGATIVTWADNTVEVSDAGEYTYTLPSYIPRGTGGLEVTARHSQGGVTCVVIVTMAVEGSPGTPALIGAIGTLVFGAGVIGAGFNKRGLA</sequence>
<feature type="transmembrane region" description="Helical" evidence="1">
    <location>
        <begin position="159"/>
        <end position="178"/>
    </location>
</feature>
<reference evidence="2" key="1">
    <citation type="submission" date="2018-06" db="EMBL/GenBank/DDBJ databases">
        <authorList>
            <person name="Zhirakovskaya E."/>
        </authorList>
    </citation>
    <scope>NUCLEOTIDE SEQUENCE</scope>
</reference>
<evidence type="ECO:0000313" key="2">
    <source>
        <dbReference type="EMBL" id="VAW07019.1"/>
    </source>
</evidence>
<keyword evidence="1" id="KW-0812">Transmembrane</keyword>
<protein>
    <submittedName>
        <fullName evidence="2">Uncharacterized protein</fullName>
    </submittedName>
</protein>
<keyword evidence="1" id="KW-1133">Transmembrane helix</keyword>